<name>A0A2T0RF08_9RHOB</name>
<proteinExistence type="predicted"/>
<evidence type="ECO:0000313" key="3">
    <source>
        <dbReference type="Proteomes" id="UP000239480"/>
    </source>
</evidence>
<keyword evidence="3" id="KW-1185">Reference proteome</keyword>
<comment type="caution">
    <text evidence="2">The sequence shown here is derived from an EMBL/GenBank/DDBJ whole genome shotgun (WGS) entry which is preliminary data.</text>
</comment>
<dbReference type="Proteomes" id="UP000239480">
    <property type="component" value="Unassembled WGS sequence"/>
</dbReference>
<feature type="chain" id="PRO_5015449361" evidence="1">
    <location>
        <begin position="23"/>
        <end position="81"/>
    </location>
</feature>
<accession>A0A2T0RF08</accession>
<dbReference type="AlphaFoldDB" id="A0A2T0RF08"/>
<evidence type="ECO:0000256" key="1">
    <source>
        <dbReference type="SAM" id="SignalP"/>
    </source>
</evidence>
<dbReference type="RefSeq" id="WP_106208292.1">
    <property type="nucleotide sequence ID" value="NZ_PVTD01000018.1"/>
</dbReference>
<evidence type="ECO:0000313" key="2">
    <source>
        <dbReference type="EMBL" id="PRY19784.1"/>
    </source>
</evidence>
<keyword evidence="1" id="KW-0732">Signal</keyword>
<feature type="signal peptide" evidence="1">
    <location>
        <begin position="1"/>
        <end position="22"/>
    </location>
</feature>
<reference evidence="2 3" key="1">
    <citation type="submission" date="2018-03" db="EMBL/GenBank/DDBJ databases">
        <title>Genomic Encyclopedia of Archaeal and Bacterial Type Strains, Phase II (KMG-II): from individual species to whole genera.</title>
        <authorList>
            <person name="Goeker M."/>
        </authorList>
    </citation>
    <scope>NUCLEOTIDE SEQUENCE [LARGE SCALE GENOMIC DNA]</scope>
    <source>
        <strain evidence="2 3">DSM 29328</strain>
    </source>
</reference>
<dbReference type="OrthoDB" id="9810445at2"/>
<gene>
    <name evidence="2" type="ORF">CLV78_11827</name>
</gene>
<protein>
    <submittedName>
        <fullName evidence="2">Uncharacterized protein</fullName>
    </submittedName>
</protein>
<organism evidence="2 3">
    <name type="scientific">Aliiruegeria haliotis</name>
    <dbReference type="NCBI Taxonomy" id="1280846"/>
    <lineage>
        <taxon>Bacteria</taxon>
        <taxon>Pseudomonadati</taxon>
        <taxon>Pseudomonadota</taxon>
        <taxon>Alphaproteobacteria</taxon>
        <taxon>Rhodobacterales</taxon>
        <taxon>Roseobacteraceae</taxon>
        <taxon>Aliiruegeria</taxon>
    </lineage>
</organism>
<dbReference type="EMBL" id="PVTD01000018">
    <property type="protein sequence ID" value="PRY19784.1"/>
    <property type="molecule type" value="Genomic_DNA"/>
</dbReference>
<sequence length="81" mass="8703">MSLRLMATIAASALFLSGKTNHAPICELTPPAGSFEEESAVAARKHAQILTKVHGAYDNPYLSSYVTRVGERVAKASRMPD</sequence>